<dbReference type="Proteomes" id="UP001305414">
    <property type="component" value="Unassembled WGS sequence"/>
</dbReference>
<comment type="caution">
    <text evidence="2">The sequence shown here is derived from an EMBL/GenBank/DDBJ whole genome shotgun (WGS) entry which is preliminary data.</text>
</comment>
<evidence type="ECO:0000313" key="2">
    <source>
        <dbReference type="EMBL" id="KAK5634315.1"/>
    </source>
</evidence>
<gene>
    <name evidence="2" type="ORF">RRF57_010029</name>
</gene>
<evidence type="ECO:0000313" key="3">
    <source>
        <dbReference type="Proteomes" id="UP001305414"/>
    </source>
</evidence>
<dbReference type="AlphaFoldDB" id="A0AAN7UKL0"/>
<sequence length="90" mass="10109">MSRLLPDLRGGIRAKSGGPRPKQKIRRLAAEAGRCPAEPCQALPKKTNNTGTRELRHPRLPWKLPEQAMHSHSVRVYPYLGLPHEEAIIT</sequence>
<organism evidence="2 3">
    <name type="scientific">Xylaria bambusicola</name>
    <dbReference type="NCBI Taxonomy" id="326684"/>
    <lineage>
        <taxon>Eukaryota</taxon>
        <taxon>Fungi</taxon>
        <taxon>Dikarya</taxon>
        <taxon>Ascomycota</taxon>
        <taxon>Pezizomycotina</taxon>
        <taxon>Sordariomycetes</taxon>
        <taxon>Xylariomycetidae</taxon>
        <taxon>Xylariales</taxon>
        <taxon>Xylariaceae</taxon>
        <taxon>Xylaria</taxon>
    </lineage>
</organism>
<protein>
    <submittedName>
        <fullName evidence="2">Uncharacterized protein</fullName>
    </submittedName>
</protein>
<proteinExistence type="predicted"/>
<dbReference type="EMBL" id="JAWHQM010000040">
    <property type="protein sequence ID" value="KAK5634315.1"/>
    <property type="molecule type" value="Genomic_DNA"/>
</dbReference>
<keyword evidence="3" id="KW-1185">Reference proteome</keyword>
<accession>A0AAN7UKL0</accession>
<name>A0AAN7UKL0_9PEZI</name>
<feature type="region of interest" description="Disordered" evidence="1">
    <location>
        <begin position="1"/>
        <end position="27"/>
    </location>
</feature>
<reference evidence="2 3" key="1">
    <citation type="submission" date="2023-10" db="EMBL/GenBank/DDBJ databases">
        <title>Draft genome sequence of Xylaria bambusicola isolate GMP-LS, the root and basal stem rot pathogen of sugarcane in Indonesia.</title>
        <authorList>
            <person name="Selvaraj P."/>
            <person name="Muralishankar V."/>
            <person name="Muruganantham S."/>
            <person name="Sp S."/>
            <person name="Haryani S."/>
            <person name="Lau K.J.X."/>
            <person name="Naqvi N.I."/>
        </authorList>
    </citation>
    <scope>NUCLEOTIDE SEQUENCE [LARGE SCALE GENOMIC DNA]</scope>
    <source>
        <strain evidence="2">GMP-LS</strain>
    </source>
</reference>
<evidence type="ECO:0000256" key="1">
    <source>
        <dbReference type="SAM" id="MobiDB-lite"/>
    </source>
</evidence>